<gene>
    <name evidence="2" type="ORF">K8V91_01720</name>
</gene>
<evidence type="ECO:0000259" key="1">
    <source>
        <dbReference type="Pfam" id="PF06114"/>
    </source>
</evidence>
<dbReference type="InterPro" id="IPR010359">
    <property type="entry name" value="IrrE_HExxH"/>
</dbReference>
<dbReference type="Gene3D" id="1.10.10.2910">
    <property type="match status" value="1"/>
</dbReference>
<dbReference type="EMBL" id="DYWV01000058">
    <property type="protein sequence ID" value="HJF39617.1"/>
    <property type="molecule type" value="Genomic_DNA"/>
</dbReference>
<evidence type="ECO:0000313" key="3">
    <source>
        <dbReference type="Proteomes" id="UP000749320"/>
    </source>
</evidence>
<reference evidence="2" key="2">
    <citation type="submission" date="2021-09" db="EMBL/GenBank/DDBJ databases">
        <authorList>
            <person name="Gilroy R."/>
        </authorList>
    </citation>
    <scope>NUCLEOTIDE SEQUENCE</scope>
    <source>
        <strain evidence="2">CHK193-16274</strain>
    </source>
</reference>
<dbReference type="Proteomes" id="UP000749320">
    <property type="component" value="Unassembled WGS sequence"/>
</dbReference>
<proteinExistence type="predicted"/>
<feature type="domain" description="IrrE N-terminal-like" evidence="1">
    <location>
        <begin position="40"/>
        <end position="132"/>
    </location>
</feature>
<accession>A0A921GA30</accession>
<reference evidence="2" key="1">
    <citation type="journal article" date="2021" name="PeerJ">
        <title>Extensive microbial diversity within the chicken gut microbiome revealed by metagenomics and culture.</title>
        <authorList>
            <person name="Gilroy R."/>
            <person name="Ravi A."/>
            <person name="Getino M."/>
            <person name="Pursley I."/>
            <person name="Horton D.L."/>
            <person name="Alikhan N.F."/>
            <person name="Baker D."/>
            <person name="Gharbi K."/>
            <person name="Hall N."/>
            <person name="Watson M."/>
            <person name="Adriaenssens E.M."/>
            <person name="Foster-Nyarko E."/>
            <person name="Jarju S."/>
            <person name="Secka A."/>
            <person name="Antonio M."/>
            <person name="Oren A."/>
            <person name="Chaudhuri R.R."/>
            <person name="La Ragione R."/>
            <person name="Hildebrand F."/>
            <person name="Pallen M.J."/>
        </authorList>
    </citation>
    <scope>NUCLEOTIDE SEQUENCE</scope>
    <source>
        <strain evidence="2">CHK193-16274</strain>
    </source>
</reference>
<comment type="caution">
    <text evidence="2">The sequence shown here is derived from an EMBL/GenBank/DDBJ whole genome shotgun (WGS) entry which is preliminary data.</text>
</comment>
<dbReference type="AlphaFoldDB" id="A0A921GA30"/>
<organism evidence="2 3">
    <name type="scientific">Thomasclavelia spiroformis</name>
    <dbReference type="NCBI Taxonomy" id="29348"/>
    <lineage>
        <taxon>Bacteria</taxon>
        <taxon>Bacillati</taxon>
        <taxon>Bacillota</taxon>
        <taxon>Erysipelotrichia</taxon>
        <taxon>Erysipelotrichales</taxon>
        <taxon>Coprobacillaceae</taxon>
        <taxon>Thomasclavelia</taxon>
    </lineage>
</organism>
<protein>
    <submittedName>
        <fullName evidence="2">ImmA/IrrE family metallo-endopeptidase</fullName>
    </submittedName>
</protein>
<sequence length="171" mass="19824">MGNDYIYKKTEHLVRKFKTRDPIEILNGLNVIVGESSNYKKLKGYCFMSCQTIYVMLSSFLSEEEKRIVAAHELGHVILHRTQLKMAPMSDNRLYNMINETEYQANLFAADLLIEDQDVAELSKNEDLDYFSFCSSLYATPELMSFKLYSLMKRGQAYHMPMEINSGFLAK</sequence>
<evidence type="ECO:0000313" key="2">
    <source>
        <dbReference type="EMBL" id="HJF39617.1"/>
    </source>
</evidence>
<name>A0A921GA30_9FIRM</name>
<dbReference type="Pfam" id="PF06114">
    <property type="entry name" value="Peptidase_M78"/>
    <property type="match status" value="1"/>
</dbReference>